<proteinExistence type="predicted"/>
<dbReference type="Gene3D" id="1.10.760.10">
    <property type="entry name" value="Cytochrome c-like domain"/>
    <property type="match status" value="1"/>
</dbReference>
<feature type="domain" description="Cytochrome c" evidence="5">
    <location>
        <begin position="445"/>
        <end position="647"/>
    </location>
</feature>
<sequence length="660" mass="73101">MKRIIVVGICLFIGVVIILASITYMEPSYAVNPKGEHSLNHPLEHDMNDIYGYDVWGKSLSLNDVEEWNEEQRSLHNGVVEVNDDLIGLGRDLFYEETFNNEEYITDVLGILDGPLSVWNISKAVLAARKEGTDNLKVELAEDATIGGRTFKKGDVIETGLDVPKGAWAPLGMPISFREGRLKAGISCAACHATVDRHTGKVIEGAPNANFNAGLMLALASNSAAYFTNTDIDEEKIKNFIVEQEWMKEKESNTESYVALPDIQKMEDAVDRALLNWPKGNFDSTIDLENNPTQIPDSFTLDDHPYGWNGFAAVGPFKGLTSLNNNVHAQNSDSLAQVDQSNALFNIDKERYIGILLQNAPNKNYRYASDSAEKPSELLARIDHNETVWGFNDMVRPPTYPKLSLFTPNGTIIGSEGYTVLEELNALSAYQNALKPPSETDQYTVIEASGRDVFNRAGCVSCHAGEGRTNHRIIPNEQVKAEPSRAKAFKDTVKLLEEAWFYPLDTPIPIPEGTEMLKVPTDHLENDQVQLMLANGNEGGYKVKGLVGLQFSAPYLHEGGIAVGSNKDSELGLSGTHEKGIEPDAYNSLLAMIDRNLRRKVIEANELSQSLQHSHSTGAGHHYYVDEESGFTAEEQDALIQYLLSIDLEKERIAERREVN</sequence>
<name>W4QEK8_9BACI</name>
<dbReference type="RefSeq" id="WP_052015776.1">
    <property type="nucleotide sequence ID" value="NZ_BAUU01000011.1"/>
</dbReference>
<evidence type="ECO:0000256" key="2">
    <source>
        <dbReference type="ARBA" id="ARBA00022723"/>
    </source>
</evidence>
<accession>W4QEK8</accession>
<keyword evidence="3 4" id="KW-0408">Iron</keyword>
<dbReference type="GO" id="GO:0046872">
    <property type="term" value="F:metal ion binding"/>
    <property type="evidence" value="ECO:0007669"/>
    <property type="project" value="UniProtKB-KW"/>
</dbReference>
<dbReference type="GO" id="GO:0004130">
    <property type="term" value="F:cytochrome-c peroxidase activity"/>
    <property type="evidence" value="ECO:0007669"/>
    <property type="project" value="TreeGrafter"/>
</dbReference>
<keyword evidence="2 4" id="KW-0479">Metal-binding</keyword>
<dbReference type="STRING" id="1236971.JCM9152_1884"/>
<organism evidence="6 7">
    <name type="scientific">Halalkalibacter hemicellulosilyticusJCM 9152</name>
    <dbReference type="NCBI Taxonomy" id="1236971"/>
    <lineage>
        <taxon>Bacteria</taxon>
        <taxon>Bacillati</taxon>
        <taxon>Bacillota</taxon>
        <taxon>Bacilli</taxon>
        <taxon>Bacillales</taxon>
        <taxon>Bacillaceae</taxon>
        <taxon>Halalkalibacter</taxon>
    </lineage>
</organism>
<evidence type="ECO:0000256" key="1">
    <source>
        <dbReference type="ARBA" id="ARBA00022617"/>
    </source>
</evidence>
<dbReference type="GO" id="GO:0009055">
    <property type="term" value="F:electron transfer activity"/>
    <property type="evidence" value="ECO:0007669"/>
    <property type="project" value="InterPro"/>
</dbReference>
<evidence type="ECO:0000313" key="7">
    <source>
        <dbReference type="Proteomes" id="UP000018895"/>
    </source>
</evidence>
<dbReference type="SUPFAM" id="SSF46626">
    <property type="entry name" value="Cytochrome c"/>
    <property type="match status" value="1"/>
</dbReference>
<dbReference type="EMBL" id="BAUU01000011">
    <property type="protein sequence ID" value="GAE30476.1"/>
    <property type="molecule type" value="Genomic_DNA"/>
</dbReference>
<keyword evidence="1 4" id="KW-0349">Heme</keyword>
<dbReference type="OrthoDB" id="9772811at2"/>
<evidence type="ECO:0000256" key="3">
    <source>
        <dbReference type="ARBA" id="ARBA00023004"/>
    </source>
</evidence>
<feature type="domain" description="Cytochrome c" evidence="5">
    <location>
        <begin position="142"/>
        <end position="277"/>
    </location>
</feature>
<dbReference type="InterPro" id="IPR036909">
    <property type="entry name" value="Cyt_c-like_dom_sf"/>
</dbReference>
<dbReference type="AlphaFoldDB" id="W4QEK8"/>
<dbReference type="Proteomes" id="UP000018895">
    <property type="component" value="Unassembled WGS sequence"/>
</dbReference>
<gene>
    <name evidence="6" type="ORF">JCM9152_1884</name>
</gene>
<dbReference type="PROSITE" id="PS51007">
    <property type="entry name" value="CYTC"/>
    <property type="match status" value="2"/>
</dbReference>
<evidence type="ECO:0000259" key="5">
    <source>
        <dbReference type="PROSITE" id="PS51007"/>
    </source>
</evidence>
<evidence type="ECO:0000256" key="4">
    <source>
        <dbReference type="PROSITE-ProRule" id="PRU00433"/>
    </source>
</evidence>
<protein>
    <recommendedName>
        <fullName evidence="5">Cytochrome c domain-containing protein</fullName>
    </recommendedName>
</protein>
<dbReference type="InterPro" id="IPR051395">
    <property type="entry name" value="Cytochrome_c_Peroxidase/MauG"/>
</dbReference>
<dbReference type="GO" id="GO:0020037">
    <property type="term" value="F:heme binding"/>
    <property type="evidence" value="ECO:0007669"/>
    <property type="project" value="InterPro"/>
</dbReference>
<dbReference type="InterPro" id="IPR009056">
    <property type="entry name" value="Cyt_c-like_dom"/>
</dbReference>
<evidence type="ECO:0000313" key="6">
    <source>
        <dbReference type="EMBL" id="GAE30476.1"/>
    </source>
</evidence>
<comment type="caution">
    <text evidence="6">The sequence shown here is derived from an EMBL/GenBank/DDBJ whole genome shotgun (WGS) entry which is preliminary data.</text>
</comment>
<keyword evidence="7" id="KW-1185">Reference proteome</keyword>
<dbReference type="PANTHER" id="PTHR30600">
    <property type="entry name" value="CYTOCHROME C PEROXIDASE-RELATED"/>
    <property type="match status" value="1"/>
</dbReference>
<reference evidence="6" key="1">
    <citation type="journal article" date="2014" name="Genome Announc.">
        <title>Draft Genome Sequences of Three Alkaliphilic Bacillus Strains, Bacillus wakoensis JCM 9140T, Bacillus akibai JCM 9157T, and Bacillus hemicellulosilyticus JCM 9152T.</title>
        <authorList>
            <person name="Yuki M."/>
            <person name="Oshima K."/>
            <person name="Suda W."/>
            <person name="Oshida Y."/>
            <person name="Kitamura K."/>
            <person name="Iida T."/>
            <person name="Hattori M."/>
            <person name="Ohkuma M."/>
        </authorList>
    </citation>
    <scope>NUCLEOTIDE SEQUENCE [LARGE SCALE GENOMIC DNA]</scope>
    <source>
        <strain evidence="6">JCM 9152</strain>
    </source>
</reference>